<evidence type="ECO:0000313" key="1">
    <source>
        <dbReference type="EMBL" id="KAK5846843.1"/>
    </source>
</evidence>
<comment type="caution">
    <text evidence="1">The sequence shown here is derived from an EMBL/GenBank/DDBJ whole genome shotgun (WGS) entry which is preliminary data.</text>
</comment>
<sequence length="152" mass="17878">MKMMNQSLLASQAWRIFKESSWPEQNTIVKKYCKRSHFEPADYWIWKSLLFARAVWLGSNIGLKEISFSKMVVHKGKSIIRDNVAWSSKDVLEMVSILWSIWFHQNGCCFKSYKPNPMQVLSKAKNCLFAFEPNVEQKDLSFTSRIRSFKLD</sequence>
<name>A0ABR0R6N8_GOSAR</name>
<organism evidence="1 2">
    <name type="scientific">Gossypium arboreum</name>
    <name type="common">Tree cotton</name>
    <name type="synonym">Gossypium nanking</name>
    <dbReference type="NCBI Taxonomy" id="29729"/>
    <lineage>
        <taxon>Eukaryota</taxon>
        <taxon>Viridiplantae</taxon>
        <taxon>Streptophyta</taxon>
        <taxon>Embryophyta</taxon>
        <taxon>Tracheophyta</taxon>
        <taxon>Spermatophyta</taxon>
        <taxon>Magnoliopsida</taxon>
        <taxon>eudicotyledons</taxon>
        <taxon>Gunneridae</taxon>
        <taxon>Pentapetalae</taxon>
        <taxon>rosids</taxon>
        <taxon>malvids</taxon>
        <taxon>Malvales</taxon>
        <taxon>Malvaceae</taxon>
        <taxon>Malvoideae</taxon>
        <taxon>Gossypium</taxon>
    </lineage>
</organism>
<dbReference type="Proteomes" id="UP001358586">
    <property type="component" value="Chromosome 1"/>
</dbReference>
<evidence type="ECO:0000313" key="2">
    <source>
        <dbReference type="Proteomes" id="UP001358586"/>
    </source>
</evidence>
<dbReference type="EMBL" id="JARKNE010000001">
    <property type="protein sequence ID" value="KAK5846843.1"/>
    <property type="molecule type" value="Genomic_DNA"/>
</dbReference>
<keyword evidence="2" id="KW-1185">Reference proteome</keyword>
<gene>
    <name evidence="1" type="ORF">PVK06_003142</name>
</gene>
<protein>
    <submittedName>
        <fullName evidence="1">Uncharacterized protein</fullName>
    </submittedName>
</protein>
<accession>A0ABR0R6N8</accession>
<reference evidence="1 2" key="1">
    <citation type="submission" date="2023-03" db="EMBL/GenBank/DDBJ databases">
        <title>WGS of Gossypium arboreum.</title>
        <authorList>
            <person name="Yu D."/>
        </authorList>
    </citation>
    <scope>NUCLEOTIDE SEQUENCE [LARGE SCALE GENOMIC DNA]</scope>
    <source>
        <tissue evidence="1">Leaf</tissue>
    </source>
</reference>
<proteinExistence type="predicted"/>